<reference evidence="1" key="1">
    <citation type="submission" date="2014-09" db="EMBL/GenBank/DDBJ databases">
        <authorList>
            <person name="Magalhaes I.L.F."/>
            <person name="Oliveira U."/>
            <person name="Santos F.R."/>
            <person name="Vidigal T.H.D.A."/>
            <person name="Brescovit A.D."/>
            <person name="Santos A.J."/>
        </authorList>
    </citation>
    <scope>NUCLEOTIDE SEQUENCE</scope>
    <source>
        <tissue evidence="1">Shoot tissue taken approximately 20 cm above the soil surface</tissue>
    </source>
</reference>
<sequence>MSSRLCVRDPDNPEADYSNQWGFEKLVFRNSITGVRRDRKYAIQAKNAYATGVHMSENIIGNTTHKTEHLIRYYHYHNTINVLGEVCREFVSIPPKGGLTWSEKTTWYYDDSMKRVADAVRQFEKETIGDVRV</sequence>
<accession>A0A0A9CWQ4</accession>
<reference evidence="1" key="2">
    <citation type="journal article" date="2015" name="Data Brief">
        <title>Shoot transcriptome of the giant reed, Arundo donax.</title>
        <authorList>
            <person name="Barrero R.A."/>
            <person name="Guerrero F.D."/>
            <person name="Moolhuijzen P."/>
            <person name="Goolsby J.A."/>
            <person name="Tidwell J."/>
            <person name="Bellgard S.E."/>
            <person name="Bellgard M.I."/>
        </authorList>
    </citation>
    <scope>NUCLEOTIDE SEQUENCE</scope>
    <source>
        <tissue evidence="1">Shoot tissue taken approximately 20 cm above the soil surface</tissue>
    </source>
</reference>
<proteinExistence type="predicted"/>
<name>A0A0A9CWQ4_ARUDO</name>
<dbReference type="AlphaFoldDB" id="A0A0A9CWQ4"/>
<organism evidence="1">
    <name type="scientific">Arundo donax</name>
    <name type="common">Giant reed</name>
    <name type="synonym">Donax arundinaceus</name>
    <dbReference type="NCBI Taxonomy" id="35708"/>
    <lineage>
        <taxon>Eukaryota</taxon>
        <taxon>Viridiplantae</taxon>
        <taxon>Streptophyta</taxon>
        <taxon>Embryophyta</taxon>
        <taxon>Tracheophyta</taxon>
        <taxon>Spermatophyta</taxon>
        <taxon>Magnoliopsida</taxon>
        <taxon>Liliopsida</taxon>
        <taxon>Poales</taxon>
        <taxon>Poaceae</taxon>
        <taxon>PACMAD clade</taxon>
        <taxon>Arundinoideae</taxon>
        <taxon>Arundineae</taxon>
        <taxon>Arundo</taxon>
    </lineage>
</organism>
<dbReference type="EMBL" id="GBRH01217141">
    <property type="protein sequence ID" value="JAD80754.1"/>
    <property type="molecule type" value="Transcribed_RNA"/>
</dbReference>
<protein>
    <submittedName>
        <fullName evidence="1">Uncharacterized protein</fullName>
    </submittedName>
</protein>
<evidence type="ECO:0000313" key="1">
    <source>
        <dbReference type="EMBL" id="JAD80754.1"/>
    </source>
</evidence>